<organism evidence="1 2">
    <name type="scientific">Leuconostoc gasicomitatum</name>
    <dbReference type="NCBI Taxonomy" id="115778"/>
    <lineage>
        <taxon>Bacteria</taxon>
        <taxon>Bacillati</taxon>
        <taxon>Bacillota</taxon>
        <taxon>Bacilli</taxon>
        <taxon>Lactobacillales</taxon>
        <taxon>Lactobacillaceae</taxon>
        <taxon>Leuconostoc</taxon>
        <taxon>Leuconostoc gelidum group</taxon>
    </lineage>
</organism>
<protein>
    <submittedName>
        <fullName evidence="1">Uncharacterized protein</fullName>
    </submittedName>
</protein>
<comment type="caution">
    <text evidence="1">The sequence shown here is derived from an EMBL/GenBank/DDBJ whole genome shotgun (WGS) entry which is preliminary data.</text>
</comment>
<reference evidence="1" key="1">
    <citation type="submission" date="2021-05" db="EMBL/GenBank/DDBJ databases">
        <title>Pangenome of Leuconostoc gelidum warrants species status for Leuconostoc gelidum subsp. gasicomitatum.</title>
        <authorList>
            <person name="Johansson P."/>
            <person name="Sade E."/>
            <person name="Hultman J."/>
            <person name="Auvinen P."/>
            <person name="Bjorkroth J."/>
        </authorList>
    </citation>
    <scope>NUCLEOTIDE SEQUENCE</scope>
    <source>
        <strain evidence="1">A.21.4</strain>
    </source>
</reference>
<proteinExistence type="predicted"/>
<dbReference type="GeneID" id="34301085"/>
<sequence length="83" mass="9594">MEKEQLLAVLMAFKDGEINEQQIVDHACNSIKKNVNTNKVQKEVVRDLRGLLIKQTLSENGLLLWRQLENPDINIPSRFFFGL</sequence>
<dbReference type="OMA" id="CISIKEN"/>
<dbReference type="AlphaFoldDB" id="A0A9Q3SVK9"/>
<gene>
    <name evidence="1" type="ORF">KIJ12_05365</name>
</gene>
<dbReference type="RefSeq" id="WP_010388215.1">
    <property type="nucleotide sequence ID" value="NZ_BPKT01000010.1"/>
</dbReference>
<dbReference type="Proteomes" id="UP000752647">
    <property type="component" value="Unassembled WGS sequence"/>
</dbReference>
<dbReference type="EMBL" id="JAHBFI010000013">
    <property type="protein sequence ID" value="MBZ5962576.1"/>
    <property type="molecule type" value="Genomic_DNA"/>
</dbReference>
<evidence type="ECO:0000313" key="2">
    <source>
        <dbReference type="Proteomes" id="UP000752647"/>
    </source>
</evidence>
<name>A0A9Q3SVK9_9LACO</name>
<accession>A0A9Q3SVK9</accession>
<evidence type="ECO:0000313" key="1">
    <source>
        <dbReference type="EMBL" id="MBZ5962576.1"/>
    </source>
</evidence>